<dbReference type="Pfam" id="PF13532">
    <property type="entry name" value="2OG-FeII_Oxy_2"/>
    <property type="match status" value="1"/>
</dbReference>
<evidence type="ECO:0000256" key="8">
    <source>
        <dbReference type="ARBA" id="ARBA00047565"/>
    </source>
</evidence>
<organism evidence="11 12">
    <name type="scientific">Alectoria fallacina</name>
    <dbReference type="NCBI Taxonomy" id="1903189"/>
    <lineage>
        <taxon>Eukaryota</taxon>
        <taxon>Fungi</taxon>
        <taxon>Dikarya</taxon>
        <taxon>Ascomycota</taxon>
        <taxon>Pezizomycotina</taxon>
        <taxon>Lecanoromycetes</taxon>
        <taxon>OSLEUM clade</taxon>
        <taxon>Lecanoromycetidae</taxon>
        <taxon>Lecanorales</taxon>
        <taxon>Lecanorineae</taxon>
        <taxon>Parmeliaceae</taxon>
        <taxon>Alectoria</taxon>
    </lineage>
</organism>
<dbReference type="EC" id="1.14.11.53" evidence="2"/>
<keyword evidence="5" id="KW-0560">Oxidoreductase</keyword>
<dbReference type="FunFam" id="2.60.120.590:FF:000014">
    <property type="entry name" value="Oxidoreductase, 2OG-Fe(II) oxygenase family family"/>
    <property type="match status" value="1"/>
</dbReference>
<dbReference type="SUPFAM" id="SSF51197">
    <property type="entry name" value="Clavaminate synthase-like"/>
    <property type="match status" value="1"/>
</dbReference>
<feature type="binding site" evidence="9">
    <location>
        <position position="241"/>
    </location>
    <ligand>
        <name>Fe cation</name>
        <dbReference type="ChEBI" id="CHEBI:24875"/>
        <note>catalytic</note>
    </ligand>
</feature>
<keyword evidence="7" id="KW-0843">Virulence</keyword>
<dbReference type="OrthoDB" id="6614653at2759"/>
<feature type="domain" description="Fe2OG dioxygenase" evidence="10">
    <location>
        <begin position="223"/>
        <end position="353"/>
    </location>
</feature>
<keyword evidence="4" id="KW-0223">Dioxygenase</keyword>
<dbReference type="Gene3D" id="2.60.120.590">
    <property type="entry name" value="Alpha-ketoglutarate-dependent dioxygenase AlkB-like"/>
    <property type="match status" value="1"/>
</dbReference>
<dbReference type="PANTHER" id="PTHR16557:SF2">
    <property type="entry name" value="NUCLEIC ACID DIOXYGENASE ALKBH1"/>
    <property type="match status" value="1"/>
</dbReference>
<dbReference type="PROSITE" id="PS51471">
    <property type="entry name" value="FE2OG_OXY"/>
    <property type="match status" value="1"/>
</dbReference>
<dbReference type="InterPro" id="IPR027450">
    <property type="entry name" value="AlkB-like"/>
</dbReference>
<evidence type="ECO:0000256" key="4">
    <source>
        <dbReference type="ARBA" id="ARBA00022964"/>
    </source>
</evidence>
<name>A0A8H3I4K9_9LECA</name>
<keyword evidence="3 9" id="KW-0479">Metal-binding</keyword>
<evidence type="ECO:0000256" key="1">
    <source>
        <dbReference type="ARBA" id="ARBA00007879"/>
    </source>
</evidence>
<sequence length="354" mass="40307">MINSLDARDKPPEFIKSIYKKYQKLTLEVIQSDPMILDFRRASNCASQCRVRKIDSVPQSLILAAYSHLGLAENDKGMQLSLHTSVYETEAVPGLFVIPSLISEDAQKILLSKLLHRDLADQRHKTNVHLHHLLPYHAAERSLLTTIYNSFFNMSPESPELFLPIDEAIHKHLTVSQFLERKLRWLTLGGQYNWTAKTYPAEKAPSFPEDIANFIHVMFPYMKPEAAILNIYTPGDTLSVHRDVSEESNNELISMSFGCDGIFIIGLDSEKREEPTCVVVRLHSGDAVVMSGPARFAWHGVPRVIRNTCPGPLRDWPAIADNDSTTPVREEPYEAWRGWMSNKRINLNVRQMKD</sequence>
<dbReference type="GO" id="GO:1990931">
    <property type="term" value="F:mRNA N6-methyladenosine dioxygenase activity"/>
    <property type="evidence" value="ECO:0007669"/>
    <property type="project" value="UniProtKB-EC"/>
</dbReference>
<evidence type="ECO:0000313" key="12">
    <source>
        <dbReference type="Proteomes" id="UP000664203"/>
    </source>
</evidence>
<accession>A0A8H3I4K9</accession>
<dbReference type="InterPro" id="IPR004574">
    <property type="entry name" value="Alkb"/>
</dbReference>
<proteinExistence type="inferred from homology"/>
<feature type="binding site" evidence="9">
    <location>
        <position position="299"/>
    </location>
    <ligand>
        <name>Fe cation</name>
        <dbReference type="ChEBI" id="CHEBI:24875"/>
        <note>catalytic</note>
    </ligand>
</feature>
<evidence type="ECO:0000256" key="9">
    <source>
        <dbReference type="PIRSR" id="PIRSR604574-2"/>
    </source>
</evidence>
<gene>
    <name evidence="11" type="ORF">ALECFALPRED_000119</name>
</gene>
<comment type="cofactor">
    <cofactor evidence="9">
        <name>Fe(2+)</name>
        <dbReference type="ChEBI" id="CHEBI:29033"/>
    </cofactor>
    <text evidence="9">Binds 1 Fe(2+) ion per subunit.</text>
</comment>
<protein>
    <recommendedName>
        <fullName evidence="2">mRNA N(6)-methyladenine demethylase</fullName>
        <ecNumber evidence="2">1.14.11.53</ecNumber>
    </recommendedName>
</protein>
<evidence type="ECO:0000259" key="10">
    <source>
        <dbReference type="PROSITE" id="PS51471"/>
    </source>
</evidence>
<keyword evidence="6 9" id="KW-0408">Iron</keyword>
<comment type="caution">
    <text evidence="11">The sequence shown here is derived from an EMBL/GenBank/DDBJ whole genome shotgun (WGS) entry which is preliminary data.</text>
</comment>
<comment type="similarity">
    <text evidence="1">Belongs to the alkB family.</text>
</comment>
<dbReference type="InterPro" id="IPR037151">
    <property type="entry name" value="AlkB-like_sf"/>
</dbReference>
<dbReference type="EMBL" id="CAJPDR010000001">
    <property type="protein sequence ID" value="CAF9903065.1"/>
    <property type="molecule type" value="Genomic_DNA"/>
</dbReference>
<reference evidence="11" key="1">
    <citation type="submission" date="2021-03" db="EMBL/GenBank/DDBJ databases">
        <authorList>
            <person name="Tagirdzhanova G."/>
        </authorList>
    </citation>
    <scope>NUCLEOTIDE SEQUENCE</scope>
</reference>
<dbReference type="AlphaFoldDB" id="A0A8H3I4K9"/>
<evidence type="ECO:0000256" key="5">
    <source>
        <dbReference type="ARBA" id="ARBA00023002"/>
    </source>
</evidence>
<dbReference type="PANTHER" id="PTHR16557">
    <property type="entry name" value="ALKYLATED DNA REPAIR PROTEIN ALKB-RELATED"/>
    <property type="match status" value="1"/>
</dbReference>
<feature type="binding site" evidence="9">
    <location>
        <position position="243"/>
    </location>
    <ligand>
        <name>Fe cation</name>
        <dbReference type="ChEBI" id="CHEBI:24875"/>
        <note>catalytic</note>
    </ligand>
</feature>
<dbReference type="GO" id="GO:0046872">
    <property type="term" value="F:metal ion binding"/>
    <property type="evidence" value="ECO:0007669"/>
    <property type="project" value="UniProtKB-KW"/>
</dbReference>
<evidence type="ECO:0000256" key="6">
    <source>
        <dbReference type="ARBA" id="ARBA00023004"/>
    </source>
</evidence>
<dbReference type="InterPro" id="IPR005123">
    <property type="entry name" value="Oxoglu/Fe-dep_dioxygenase_dom"/>
</dbReference>
<dbReference type="Proteomes" id="UP000664203">
    <property type="component" value="Unassembled WGS sequence"/>
</dbReference>
<evidence type="ECO:0000256" key="2">
    <source>
        <dbReference type="ARBA" id="ARBA00012931"/>
    </source>
</evidence>
<dbReference type="GO" id="GO:0005737">
    <property type="term" value="C:cytoplasm"/>
    <property type="evidence" value="ECO:0007669"/>
    <property type="project" value="TreeGrafter"/>
</dbReference>
<keyword evidence="12" id="KW-1185">Reference proteome</keyword>
<evidence type="ECO:0000313" key="11">
    <source>
        <dbReference type="EMBL" id="CAF9903065.1"/>
    </source>
</evidence>
<evidence type="ECO:0000256" key="3">
    <source>
        <dbReference type="ARBA" id="ARBA00022723"/>
    </source>
</evidence>
<evidence type="ECO:0000256" key="7">
    <source>
        <dbReference type="ARBA" id="ARBA00023026"/>
    </source>
</evidence>
<dbReference type="GO" id="GO:0005634">
    <property type="term" value="C:nucleus"/>
    <property type="evidence" value="ECO:0007669"/>
    <property type="project" value="TreeGrafter"/>
</dbReference>
<comment type="catalytic activity">
    <reaction evidence="8">
        <text>an N(6)-methyladenosine in mRNA + 2-oxoglutarate + O2 = an adenosine in mRNA + formaldehyde + succinate + CO2</text>
        <dbReference type="Rhea" id="RHEA:49520"/>
        <dbReference type="Rhea" id="RHEA-COMP:12414"/>
        <dbReference type="Rhea" id="RHEA-COMP:12417"/>
        <dbReference type="ChEBI" id="CHEBI:15379"/>
        <dbReference type="ChEBI" id="CHEBI:16526"/>
        <dbReference type="ChEBI" id="CHEBI:16810"/>
        <dbReference type="ChEBI" id="CHEBI:16842"/>
        <dbReference type="ChEBI" id="CHEBI:30031"/>
        <dbReference type="ChEBI" id="CHEBI:74411"/>
        <dbReference type="ChEBI" id="CHEBI:74449"/>
        <dbReference type="EC" id="1.14.11.53"/>
    </reaction>
    <physiologicalReaction direction="left-to-right" evidence="8">
        <dbReference type="Rhea" id="RHEA:49521"/>
    </physiologicalReaction>
</comment>